<organism evidence="1 2">
    <name type="scientific">Austropuccinia psidii MF-1</name>
    <dbReference type="NCBI Taxonomy" id="1389203"/>
    <lineage>
        <taxon>Eukaryota</taxon>
        <taxon>Fungi</taxon>
        <taxon>Dikarya</taxon>
        <taxon>Basidiomycota</taxon>
        <taxon>Pucciniomycotina</taxon>
        <taxon>Pucciniomycetes</taxon>
        <taxon>Pucciniales</taxon>
        <taxon>Sphaerophragmiaceae</taxon>
        <taxon>Austropuccinia</taxon>
    </lineage>
</organism>
<proteinExistence type="predicted"/>
<protein>
    <submittedName>
        <fullName evidence="1">Uncharacterized protein</fullName>
    </submittedName>
</protein>
<dbReference type="AlphaFoldDB" id="A0A9Q3GS87"/>
<dbReference type="EMBL" id="AVOT02004773">
    <property type="protein sequence ID" value="MBW0477342.1"/>
    <property type="molecule type" value="Genomic_DNA"/>
</dbReference>
<dbReference type="Proteomes" id="UP000765509">
    <property type="component" value="Unassembled WGS sequence"/>
</dbReference>
<evidence type="ECO:0000313" key="2">
    <source>
        <dbReference type="Proteomes" id="UP000765509"/>
    </source>
</evidence>
<accession>A0A9Q3GS87</accession>
<sequence length="111" mass="12612">MTKLTLTNWVQWSCQFENSLISEGMENLLDPPSKDVKKTSKFKKRNGGALTLLWSSIRTEFEGVLPLLEPLSRNFTSKLSPALNEALKLFFQPVHLPFLLLHPIHLLLGLP</sequence>
<comment type="caution">
    <text evidence="1">The sequence shown here is derived from an EMBL/GenBank/DDBJ whole genome shotgun (WGS) entry which is preliminary data.</text>
</comment>
<gene>
    <name evidence="1" type="ORF">O181_017057</name>
</gene>
<evidence type="ECO:0000313" key="1">
    <source>
        <dbReference type="EMBL" id="MBW0477342.1"/>
    </source>
</evidence>
<reference evidence="1" key="1">
    <citation type="submission" date="2021-03" db="EMBL/GenBank/DDBJ databases">
        <title>Draft genome sequence of rust myrtle Austropuccinia psidii MF-1, a brazilian biotype.</title>
        <authorList>
            <person name="Quecine M.C."/>
            <person name="Pachon D.M.R."/>
            <person name="Bonatelli M.L."/>
            <person name="Correr F.H."/>
            <person name="Franceschini L.M."/>
            <person name="Leite T.F."/>
            <person name="Margarido G.R.A."/>
            <person name="Almeida C.A."/>
            <person name="Ferrarezi J.A."/>
            <person name="Labate C.A."/>
        </authorList>
    </citation>
    <scope>NUCLEOTIDE SEQUENCE</scope>
    <source>
        <strain evidence="1">MF-1</strain>
    </source>
</reference>
<keyword evidence="2" id="KW-1185">Reference proteome</keyword>
<name>A0A9Q3GS87_9BASI</name>